<evidence type="ECO:0000259" key="5">
    <source>
        <dbReference type="PROSITE" id="PS50835"/>
    </source>
</evidence>
<reference evidence="6 7" key="1">
    <citation type="submission" date="2022-05" db="EMBL/GenBank/DDBJ databases">
        <authorList>
            <consortium name="Genoscope - CEA"/>
            <person name="William W."/>
        </authorList>
    </citation>
    <scope>NUCLEOTIDE SEQUENCE [LARGE SCALE GENOMIC DNA]</scope>
</reference>
<organism evidence="6 7">
    <name type="scientific">Porites lobata</name>
    <dbReference type="NCBI Taxonomy" id="104759"/>
    <lineage>
        <taxon>Eukaryota</taxon>
        <taxon>Metazoa</taxon>
        <taxon>Cnidaria</taxon>
        <taxon>Anthozoa</taxon>
        <taxon>Hexacorallia</taxon>
        <taxon>Scleractinia</taxon>
        <taxon>Fungiina</taxon>
        <taxon>Poritidae</taxon>
        <taxon>Porites</taxon>
    </lineage>
</organism>
<sequence length="755" mass="82514">MKSPTEKTHTNGRKTFIGLCSTSCFLLSVVCCIALFHVEFRIHEHRRLISQLETFRQEIQREVAQVKQDCKKGRVTKSNHLDFWQNTKGRKVIYREKRDSSDASQNKSVTKASEVKKLIKKELRQLQKKICAKNEKLCLPGPKGNTGRRGRRGPQGIPGPRGRSGPAGTPGNNGSIGQLGPMGIKGDRGLPGLPGSPGPRGPPGEKGAPGQSISAPSLLQQPVQTTVNESLTAILKCTAAGNPPPKVTWFKVNSTLPVGRHVVESSGALILQDVRPGDEGQYTCKAENLLGTINASARLTVQCKLHFILQDFKTLFYLSQIHFLTCCRSILRDTYSYYVDEFDSLVMTFLKKPMNSVEVLIKRKQVSLVLTRFIHFLPVGPQILLSSNRLMAEQNQNLTIDCTATGQPQPKITWSKLGGVLPKGRNEVMDAALKIYQVTRNDGGVYTCRAHNILGSATGMAQLMVFSPLRFKVRPPQEFTPVVGSTVRLPCVAESDLIPTLTWTKDDSFLSVGSRILQDNTLVVGSIKISHKGSYTCRASNPLKTIEAKVKINSPVTAASCSSISNSISGNYVIDPDGEGGLAPFTVYCDMRAKNGVGVTVISHDSESRTSVKGYEGMGAYSRDVRYKGASVSQLASLTRVSSHCEQFIKYDCHGSLLLYKNDPRGWWVSRDSTKMTYWGGASGNSKCACGMTNSCANPSHGCNCDKNDNVWREDSGLLTDKTKLPVVQLRFGDTGNSGEQGYHTLGKLKCFGTA</sequence>
<feature type="domain" description="Ig-like" evidence="5">
    <location>
        <begin position="216"/>
        <end position="300"/>
    </location>
</feature>
<dbReference type="Pfam" id="PF07679">
    <property type="entry name" value="I-set"/>
    <property type="match status" value="1"/>
</dbReference>
<feature type="domain" description="Ig-like" evidence="5">
    <location>
        <begin position="468"/>
        <end position="553"/>
    </location>
</feature>
<dbReference type="PANTHER" id="PTHR44170:SF55">
    <property type="entry name" value="OBSCURIN ISOFORM X2"/>
    <property type="match status" value="1"/>
</dbReference>
<dbReference type="Pfam" id="PF13927">
    <property type="entry name" value="Ig_3"/>
    <property type="match status" value="2"/>
</dbReference>
<comment type="caution">
    <text evidence="6">The sequence shown here is derived from an EMBL/GenBank/DDBJ whole genome shotgun (WGS) entry which is preliminary data.</text>
</comment>
<dbReference type="SUPFAM" id="SSF48726">
    <property type="entry name" value="Immunoglobulin"/>
    <property type="match status" value="3"/>
</dbReference>
<dbReference type="Gene3D" id="2.60.40.10">
    <property type="entry name" value="Immunoglobulins"/>
    <property type="match status" value="3"/>
</dbReference>
<keyword evidence="4" id="KW-0812">Transmembrane</keyword>
<dbReference type="InterPro" id="IPR003599">
    <property type="entry name" value="Ig_sub"/>
</dbReference>
<dbReference type="Gene3D" id="1.20.5.320">
    <property type="entry name" value="6-Phosphogluconate Dehydrogenase, domain 3"/>
    <property type="match status" value="1"/>
</dbReference>
<feature type="transmembrane region" description="Helical" evidence="4">
    <location>
        <begin position="16"/>
        <end position="38"/>
    </location>
</feature>
<dbReference type="SUPFAM" id="SSF56496">
    <property type="entry name" value="Fibrinogen C-terminal domain-like"/>
    <property type="match status" value="1"/>
</dbReference>
<evidence type="ECO:0000256" key="1">
    <source>
        <dbReference type="ARBA" id="ARBA00022737"/>
    </source>
</evidence>
<name>A0ABN8RCA9_9CNID</name>
<evidence type="ECO:0000256" key="2">
    <source>
        <dbReference type="ARBA" id="ARBA00023157"/>
    </source>
</evidence>
<dbReference type="EMBL" id="CALNXK010000201">
    <property type="protein sequence ID" value="CAH3175539.1"/>
    <property type="molecule type" value="Genomic_DNA"/>
</dbReference>
<dbReference type="Gene3D" id="2.60.120.1000">
    <property type="match status" value="1"/>
</dbReference>
<keyword evidence="4" id="KW-1133">Transmembrane helix</keyword>
<dbReference type="SMART" id="SM00408">
    <property type="entry name" value="IGc2"/>
    <property type="match status" value="3"/>
</dbReference>
<dbReference type="InterPro" id="IPR003598">
    <property type="entry name" value="Ig_sub2"/>
</dbReference>
<dbReference type="InterPro" id="IPR013098">
    <property type="entry name" value="Ig_I-set"/>
</dbReference>
<keyword evidence="7" id="KW-1185">Reference proteome</keyword>
<keyword evidence="4" id="KW-0472">Membrane</keyword>
<evidence type="ECO:0000313" key="6">
    <source>
        <dbReference type="EMBL" id="CAH3175539.1"/>
    </source>
</evidence>
<accession>A0ABN8RCA9</accession>
<dbReference type="Pfam" id="PF01391">
    <property type="entry name" value="Collagen"/>
    <property type="match status" value="1"/>
</dbReference>
<dbReference type="InterPro" id="IPR036056">
    <property type="entry name" value="Fibrinogen-like_C"/>
</dbReference>
<evidence type="ECO:0000256" key="3">
    <source>
        <dbReference type="SAM" id="MobiDB-lite"/>
    </source>
</evidence>
<protein>
    <recommendedName>
        <fullName evidence="5">Ig-like domain-containing protein</fullName>
    </recommendedName>
</protein>
<dbReference type="InterPro" id="IPR007110">
    <property type="entry name" value="Ig-like_dom"/>
</dbReference>
<gene>
    <name evidence="6" type="ORF">PLOB_00017023</name>
</gene>
<dbReference type="PANTHER" id="PTHR44170">
    <property type="entry name" value="PROTEIN SIDEKICK"/>
    <property type="match status" value="1"/>
</dbReference>
<dbReference type="InterPro" id="IPR013783">
    <property type="entry name" value="Ig-like_fold"/>
</dbReference>
<feature type="region of interest" description="Disordered" evidence="3">
    <location>
        <begin position="136"/>
        <end position="220"/>
    </location>
</feature>
<feature type="compositionally biased region" description="Low complexity" evidence="3">
    <location>
        <begin position="154"/>
        <end position="170"/>
    </location>
</feature>
<dbReference type="InterPro" id="IPR036179">
    <property type="entry name" value="Ig-like_dom_sf"/>
</dbReference>
<dbReference type="Proteomes" id="UP001159405">
    <property type="component" value="Unassembled WGS sequence"/>
</dbReference>
<dbReference type="SMART" id="SM00409">
    <property type="entry name" value="IG"/>
    <property type="match status" value="3"/>
</dbReference>
<keyword evidence="2" id="KW-1015">Disulfide bond</keyword>
<evidence type="ECO:0000256" key="4">
    <source>
        <dbReference type="SAM" id="Phobius"/>
    </source>
</evidence>
<proteinExistence type="predicted"/>
<dbReference type="InterPro" id="IPR008160">
    <property type="entry name" value="Collagen"/>
</dbReference>
<keyword evidence="1" id="KW-0677">Repeat</keyword>
<evidence type="ECO:0000313" key="7">
    <source>
        <dbReference type="Proteomes" id="UP001159405"/>
    </source>
</evidence>
<dbReference type="NCBIfam" id="NF040941">
    <property type="entry name" value="GGGWT_bact"/>
    <property type="match status" value="1"/>
</dbReference>
<dbReference type="PROSITE" id="PS50835">
    <property type="entry name" value="IG_LIKE"/>
    <property type="match status" value="3"/>
</dbReference>
<feature type="domain" description="Ig-like" evidence="5">
    <location>
        <begin position="381"/>
        <end position="467"/>
    </location>
</feature>
<feature type="compositionally biased region" description="Polar residues" evidence="3">
    <location>
        <begin position="211"/>
        <end position="220"/>
    </location>
</feature>